<dbReference type="SUPFAM" id="SSF46785">
    <property type="entry name" value="Winged helix' DNA-binding domain"/>
    <property type="match status" value="1"/>
</dbReference>
<dbReference type="Gene3D" id="1.10.10.10">
    <property type="entry name" value="Winged helix-like DNA-binding domain superfamily/Winged helix DNA-binding domain"/>
    <property type="match status" value="1"/>
</dbReference>
<name>A0AAN8RX69_9PEZI</name>
<proteinExistence type="predicted"/>
<dbReference type="EMBL" id="JAVHJM010000005">
    <property type="protein sequence ID" value="KAK6513726.1"/>
    <property type="molecule type" value="Genomic_DNA"/>
</dbReference>
<dbReference type="InterPro" id="IPR021660">
    <property type="entry name" value="DUF3253"/>
</dbReference>
<sequence length="135" mass="15687">MQAQSVSYWPGRTGYYSYFILEDYGLRKLIDVNITYSKIMATKLLEERLMELVRARYDKNPESTICPSEVPRTLEKDGEIDNGTWREYMDSIREIVYRLRDAGELQILQKGEVINSGPSEVKGPFRVRLTSKPTI</sequence>
<keyword evidence="2" id="KW-1185">Reference proteome</keyword>
<dbReference type="AlphaFoldDB" id="A0AAN8RX69"/>
<dbReference type="InterPro" id="IPR036388">
    <property type="entry name" value="WH-like_DNA-bd_sf"/>
</dbReference>
<organism evidence="1 2">
    <name type="scientific">Arthrobotrys conoides</name>
    <dbReference type="NCBI Taxonomy" id="74498"/>
    <lineage>
        <taxon>Eukaryota</taxon>
        <taxon>Fungi</taxon>
        <taxon>Dikarya</taxon>
        <taxon>Ascomycota</taxon>
        <taxon>Pezizomycotina</taxon>
        <taxon>Orbiliomycetes</taxon>
        <taxon>Orbiliales</taxon>
        <taxon>Orbiliaceae</taxon>
        <taxon>Arthrobotrys</taxon>
    </lineage>
</organism>
<comment type="caution">
    <text evidence="1">The sequence shown here is derived from an EMBL/GenBank/DDBJ whole genome shotgun (WGS) entry which is preliminary data.</text>
</comment>
<dbReference type="InterPro" id="IPR036390">
    <property type="entry name" value="WH_DNA-bd_sf"/>
</dbReference>
<dbReference type="Pfam" id="PF11625">
    <property type="entry name" value="DUF3253"/>
    <property type="match status" value="1"/>
</dbReference>
<accession>A0AAN8RX69</accession>
<evidence type="ECO:0000313" key="1">
    <source>
        <dbReference type="EMBL" id="KAK6513726.1"/>
    </source>
</evidence>
<protein>
    <submittedName>
        <fullName evidence="1">Uncharacterized protein</fullName>
    </submittedName>
</protein>
<dbReference type="Proteomes" id="UP001307849">
    <property type="component" value="Unassembled WGS sequence"/>
</dbReference>
<gene>
    <name evidence="1" type="ORF">TWF506_008165</name>
</gene>
<reference evidence="1 2" key="1">
    <citation type="submission" date="2019-10" db="EMBL/GenBank/DDBJ databases">
        <authorList>
            <person name="Palmer J.M."/>
        </authorList>
    </citation>
    <scope>NUCLEOTIDE SEQUENCE [LARGE SCALE GENOMIC DNA]</scope>
    <source>
        <strain evidence="1 2">TWF506</strain>
    </source>
</reference>
<evidence type="ECO:0000313" key="2">
    <source>
        <dbReference type="Proteomes" id="UP001307849"/>
    </source>
</evidence>